<reference evidence="15" key="2">
    <citation type="journal article" date="2017" name="Genome Biol.">
        <title>Comparative genomics reveals high biological diversity and specific adaptations in the industrially and medically important fungal genus Aspergillus.</title>
        <authorList>
            <person name="de Vries R.P."/>
            <person name="Riley R."/>
            <person name="Wiebenga A."/>
            <person name="Aguilar-Osorio G."/>
            <person name="Amillis S."/>
            <person name="Uchima C.A."/>
            <person name="Anderluh G."/>
            <person name="Asadollahi M."/>
            <person name="Askin M."/>
            <person name="Barry K."/>
            <person name="Battaglia E."/>
            <person name="Bayram O."/>
            <person name="Benocci T."/>
            <person name="Braus-Stromeyer S.A."/>
            <person name="Caldana C."/>
            <person name="Canovas D."/>
            <person name="Cerqueira G.C."/>
            <person name="Chen F."/>
            <person name="Chen W."/>
            <person name="Choi C."/>
            <person name="Clum A."/>
            <person name="Dos Santos R.A."/>
            <person name="Damasio A.R."/>
            <person name="Diallinas G."/>
            <person name="Emri T."/>
            <person name="Fekete E."/>
            <person name="Flipphi M."/>
            <person name="Freyberg S."/>
            <person name="Gallo A."/>
            <person name="Gournas C."/>
            <person name="Habgood R."/>
            <person name="Hainaut M."/>
            <person name="Harispe M.L."/>
            <person name="Henrissat B."/>
            <person name="Hilden K.S."/>
            <person name="Hope R."/>
            <person name="Hossain A."/>
            <person name="Karabika E."/>
            <person name="Karaffa L."/>
            <person name="Karanyi Z."/>
            <person name="Krasevec N."/>
            <person name="Kuo A."/>
            <person name="Kusch H."/>
            <person name="LaButti K."/>
            <person name="Lagendijk E.L."/>
            <person name="Lapidus A."/>
            <person name="Levasseur A."/>
            <person name="Lindquist E."/>
            <person name="Lipzen A."/>
            <person name="Logrieco A.F."/>
            <person name="MacCabe A."/>
            <person name="Maekelae M.R."/>
            <person name="Malavazi I."/>
            <person name="Melin P."/>
            <person name="Meyer V."/>
            <person name="Mielnichuk N."/>
            <person name="Miskei M."/>
            <person name="Molnar A.P."/>
            <person name="Mule G."/>
            <person name="Ngan C.Y."/>
            <person name="Orejas M."/>
            <person name="Orosz E."/>
            <person name="Ouedraogo J.P."/>
            <person name="Overkamp K.M."/>
            <person name="Park H.-S."/>
            <person name="Perrone G."/>
            <person name="Piumi F."/>
            <person name="Punt P.J."/>
            <person name="Ram A.F."/>
            <person name="Ramon A."/>
            <person name="Rauscher S."/>
            <person name="Record E."/>
            <person name="Riano-Pachon D.M."/>
            <person name="Robert V."/>
            <person name="Roehrig J."/>
            <person name="Ruller R."/>
            <person name="Salamov A."/>
            <person name="Salih N.S."/>
            <person name="Samson R.A."/>
            <person name="Sandor E."/>
            <person name="Sanguinetti M."/>
            <person name="Schuetze T."/>
            <person name="Sepcic K."/>
            <person name="Shelest E."/>
            <person name="Sherlock G."/>
            <person name="Sophianopoulou V."/>
            <person name="Squina F.M."/>
            <person name="Sun H."/>
            <person name="Susca A."/>
            <person name="Todd R.B."/>
            <person name="Tsang A."/>
            <person name="Unkles S.E."/>
            <person name="van de Wiele N."/>
            <person name="van Rossen-Uffink D."/>
            <person name="Oliveira J.V."/>
            <person name="Vesth T.C."/>
            <person name="Visser J."/>
            <person name="Yu J.-H."/>
            <person name="Zhou M."/>
            <person name="Andersen M.R."/>
            <person name="Archer D.B."/>
            <person name="Baker S.E."/>
            <person name="Benoit I."/>
            <person name="Brakhage A.A."/>
            <person name="Braus G.H."/>
            <person name="Fischer R."/>
            <person name="Frisvad J.C."/>
            <person name="Goldman G.H."/>
            <person name="Houbraken J."/>
            <person name="Oakley B."/>
            <person name="Pocsi I."/>
            <person name="Scazzocchio C."/>
            <person name="Seiboth B."/>
            <person name="vanKuyk P.A."/>
            <person name="Wortman J."/>
            <person name="Dyer P.S."/>
            <person name="Grigoriev I.V."/>
        </authorList>
    </citation>
    <scope>NUCLEOTIDE SEQUENCE [LARGE SCALE GENOMIC DNA]</scope>
    <source>
        <strain evidence="15">DTO 134E9</strain>
    </source>
</reference>
<dbReference type="EMBL" id="KV878215">
    <property type="protein sequence ID" value="OJJ31729.1"/>
    <property type="molecule type" value="Genomic_DNA"/>
</dbReference>
<proteinExistence type="inferred from homology"/>
<comment type="function">
    <text evidence="9">Catalyzes the reduction of all-trans-retinal to all-trans-retinol in the presence of NADPH.</text>
</comment>
<evidence type="ECO:0000256" key="5">
    <source>
        <dbReference type="ARBA" id="ARBA00022989"/>
    </source>
</evidence>
<dbReference type="Proteomes" id="UP000184383">
    <property type="component" value="Unassembled WGS sequence"/>
</dbReference>
<evidence type="ECO:0000313" key="15">
    <source>
        <dbReference type="Proteomes" id="UP000184383"/>
    </source>
</evidence>
<dbReference type="FunFam" id="3.40.50.720:FF:000131">
    <property type="entry name" value="Short-chain dehydrogenase/reductase 3"/>
    <property type="match status" value="1"/>
</dbReference>
<dbReference type="GO" id="GO:0044550">
    <property type="term" value="P:secondary metabolite biosynthetic process"/>
    <property type="evidence" value="ECO:0007669"/>
    <property type="project" value="UniProtKB-ARBA"/>
</dbReference>
<dbReference type="Pfam" id="PF00106">
    <property type="entry name" value="adh_short"/>
    <property type="match status" value="1"/>
</dbReference>
<dbReference type="InterPro" id="IPR036291">
    <property type="entry name" value="NAD(P)-bd_dom_sf"/>
</dbReference>
<evidence type="ECO:0000256" key="11">
    <source>
        <dbReference type="ARBA" id="ARBA00082544"/>
    </source>
</evidence>
<dbReference type="PRINTS" id="PR00081">
    <property type="entry name" value="GDHRDH"/>
</dbReference>
<evidence type="ECO:0000256" key="12">
    <source>
        <dbReference type="RuleBase" id="RU000363"/>
    </source>
</evidence>
<dbReference type="RefSeq" id="XP_040685406.1">
    <property type="nucleotide sequence ID" value="XM_040836079.1"/>
</dbReference>
<keyword evidence="7" id="KW-0443">Lipid metabolism</keyword>
<evidence type="ECO:0000256" key="1">
    <source>
        <dbReference type="ARBA" id="ARBA00004141"/>
    </source>
</evidence>
<keyword evidence="6" id="KW-0560">Oxidoreductase</keyword>
<dbReference type="Gene3D" id="3.40.50.720">
    <property type="entry name" value="NAD(P)-binding Rossmann-like Domain"/>
    <property type="match status" value="1"/>
</dbReference>
<evidence type="ECO:0000256" key="2">
    <source>
        <dbReference type="ARBA" id="ARBA00006484"/>
    </source>
</evidence>
<keyword evidence="3" id="KW-0812">Transmembrane</keyword>
<dbReference type="AlphaFoldDB" id="A0A1L9RA01"/>
<keyword evidence="4" id="KW-0521">NADP</keyword>
<dbReference type="PANTHER" id="PTHR24322:SF736">
    <property type="entry name" value="RETINOL DEHYDROGENASE 10"/>
    <property type="match status" value="1"/>
</dbReference>
<protein>
    <recommendedName>
        <fullName evidence="10">Short-chain dehydrogenase/reductase 3</fullName>
    </recommendedName>
    <alternativeName>
        <fullName evidence="11">Retinal short-chain dehydrogenase/reductase 1</fullName>
    </alternativeName>
</protein>
<evidence type="ECO:0000313" key="14">
    <source>
        <dbReference type="EMBL" id="OJJ31729.1"/>
    </source>
</evidence>
<dbReference type="PRINTS" id="PR00080">
    <property type="entry name" value="SDRFAMILY"/>
</dbReference>
<evidence type="ECO:0000256" key="6">
    <source>
        <dbReference type="ARBA" id="ARBA00023002"/>
    </source>
</evidence>
<accession>A0A1L9RA01</accession>
<keyword evidence="8" id="KW-0472">Membrane</keyword>
<organism evidence="14 15">
    <name type="scientific">Aspergillus wentii DTO 134E9</name>
    <dbReference type="NCBI Taxonomy" id="1073089"/>
    <lineage>
        <taxon>Eukaryota</taxon>
        <taxon>Fungi</taxon>
        <taxon>Dikarya</taxon>
        <taxon>Ascomycota</taxon>
        <taxon>Pezizomycotina</taxon>
        <taxon>Eurotiomycetes</taxon>
        <taxon>Eurotiomycetidae</taxon>
        <taxon>Eurotiales</taxon>
        <taxon>Aspergillaceae</taxon>
        <taxon>Aspergillus</taxon>
        <taxon>Aspergillus subgen. Cremei</taxon>
    </lineage>
</organism>
<dbReference type="CDD" id="cd05339">
    <property type="entry name" value="17beta-HSDXI-like_SDR_c"/>
    <property type="match status" value="1"/>
</dbReference>
<name>A0A1L9RA01_ASPWE</name>
<sequence length="337" mass="36959">MTGFTADVFGKFLQSTIFDPWKIVPLFLCAQYTTAGSEIVQQYPQLLGALKVLLPLAVGRRLNAWLSRRAVNNGVSDKYDWSREVIVLTGGSNGIGKQIADRFGARGIKVAILDIQPPTEQLPQSVHFHQCDITSPSAIAAAAKDIRATLGEPTILINNAGVMSGRTLLNSTEAQTRLIFEVNTMSHYWLSREFLPSMIANNHGMVVTVASHAGYTTTPNMVDYSATKAASIAFHEGISVELATRYKAPRVRTVLVTPGFAQTTLIKDLTPEDSWIGPLLHPETVADQMVEQVLTGQSGHVNLPGSAGWIARCMRASPLWFQCAIRKRLERRVRAVF</sequence>
<evidence type="ECO:0000256" key="4">
    <source>
        <dbReference type="ARBA" id="ARBA00022857"/>
    </source>
</evidence>
<dbReference type="GO" id="GO:0052650">
    <property type="term" value="F:all-trans-retinol dehydrogenase (NADP+) activity"/>
    <property type="evidence" value="ECO:0007669"/>
    <property type="project" value="UniProtKB-ARBA"/>
</dbReference>
<evidence type="ECO:0000256" key="3">
    <source>
        <dbReference type="ARBA" id="ARBA00022692"/>
    </source>
</evidence>
<dbReference type="STRING" id="1073089.A0A1L9RA01"/>
<dbReference type="GO" id="GO:0016020">
    <property type="term" value="C:membrane"/>
    <property type="evidence" value="ECO:0007669"/>
    <property type="project" value="UniProtKB-SubCell"/>
</dbReference>
<evidence type="ECO:0000256" key="10">
    <source>
        <dbReference type="ARBA" id="ARBA00068717"/>
    </source>
</evidence>
<reference evidence="14" key="1">
    <citation type="submission" date="2015-09" db="EMBL/GenBank/DDBJ databases">
        <title>Genomic diversity in the industrially and medically important fungal genus Aspergillus.</title>
        <authorList>
            <consortium name="DOE Joint Genome Institute"/>
            <person name="Riley R."/>
            <person name="Labutti K."/>
            <person name="Clum A."/>
            <person name="Sun H."/>
            <person name="Wiebenga A."/>
            <person name="De Vries R.P."/>
            <person name="Grigoriev I.V."/>
        </authorList>
    </citation>
    <scope>NUCLEOTIDE SEQUENCE [LARGE SCALE GENOMIC DNA]</scope>
    <source>
        <strain evidence="14">DTO 134E9</strain>
    </source>
</reference>
<comment type="similarity">
    <text evidence="2 12">Belongs to the short-chain dehydrogenases/reductases (SDR) family.</text>
</comment>
<gene>
    <name evidence="14" type="ORF">ASPWEDRAFT_43685</name>
    <name evidence="13" type="ORF">ASPWEDRAFT_44735</name>
</gene>
<comment type="subcellular location">
    <subcellularLocation>
        <location evidence="1">Membrane</location>
        <topology evidence="1">Multi-pass membrane protein</topology>
    </subcellularLocation>
</comment>
<dbReference type="GeneID" id="63751927"/>
<keyword evidence="15" id="KW-1185">Reference proteome</keyword>
<dbReference type="EMBL" id="KV878216">
    <property type="protein sequence ID" value="OJJ30752.1"/>
    <property type="molecule type" value="Genomic_DNA"/>
</dbReference>
<dbReference type="InterPro" id="IPR002347">
    <property type="entry name" value="SDR_fam"/>
</dbReference>
<evidence type="ECO:0000313" key="13">
    <source>
        <dbReference type="EMBL" id="OJJ30752.1"/>
    </source>
</evidence>
<dbReference type="InterPro" id="IPR020904">
    <property type="entry name" value="Sc_DH/Rdtase_CS"/>
</dbReference>
<dbReference type="VEuPathDB" id="FungiDB:ASPWEDRAFT_43685"/>
<dbReference type="OrthoDB" id="10253736at2759"/>
<evidence type="ECO:0000256" key="7">
    <source>
        <dbReference type="ARBA" id="ARBA00023098"/>
    </source>
</evidence>
<evidence type="ECO:0000256" key="8">
    <source>
        <dbReference type="ARBA" id="ARBA00023136"/>
    </source>
</evidence>
<dbReference type="VEuPathDB" id="FungiDB:ASPWEDRAFT_44735"/>
<dbReference type="PANTHER" id="PTHR24322">
    <property type="entry name" value="PKSB"/>
    <property type="match status" value="1"/>
</dbReference>
<dbReference type="SUPFAM" id="SSF51735">
    <property type="entry name" value="NAD(P)-binding Rossmann-fold domains"/>
    <property type="match status" value="1"/>
</dbReference>
<keyword evidence="5" id="KW-1133">Transmembrane helix</keyword>
<evidence type="ECO:0000256" key="9">
    <source>
        <dbReference type="ARBA" id="ARBA00059620"/>
    </source>
</evidence>
<dbReference type="PROSITE" id="PS00061">
    <property type="entry name" value="ADH_SHORT"/>
    <property type="match status" value="1"/>
</dbReference>